<dbReference type="GeneTree" id="ENSGT00940000170471"/>
<dbReference type="Proteomes" id="UP000008225">
    <property type="component" value="Chromosome 4"/>
</dbReference>
<sequence length="129" mass="14411">FPVEEPHGSPARLLWPPQWFCRSLGAAALHAEPTGLLPLLTGVWSSRKSEPLVADSREKPDQRFPGRRAPSVFFFFFLRRSFALVTQAGVQWRNLGSLQLPSPGFKQFSCLSLLSSCDYRHVPPCPAGF</sequence>
<organism evidence="1 2">
    <name type="scientific">Callithrix jacchus</name>
    <name type="common">White-tufted-ear marmoset</name>
    <name type="synonym">Simia Jacchus</name>
    <dbReference type="NCBI Taxonomy" id="9483"/>
    <lineage>
        <taxon>Eukaryota</taxon>
        <taxon>Metazoa</taxon>
        <taxon>Chordata</taxon>
        <taxon>Craniata</taxon>
        <taxon>Vertebrata</taxon>
        <taxon>Euteleostomi</taxon>
        <taxon>Mammalia</taxon>
        <taxon>Eutheria</taxon>
        <taxon>Euarchontoglires</taxon>
        <taxon>Primates</taxon>
        <taxon>Haplorrhini</taxon>
        <taxon>Platyrrhini</taxon>
        <taxon>Cebidae</taxon>
        <taxon>Callitrichinae</taxon>
        <taxon>Callithrix</taxon>
        <taxon>Callithrix</taxon>
    </lineage>
</organism>
<reference evidence="1" key="3">
    <citation type="submission" date="2025-09" db="UniProtKB">
        <authorList>
            <consortium name="Ensembl"/>
        </authorList>
    </citation>
    <scope>IDENTIFICATION</scope>
</reference>
<name>A0A8I3W8R3_CALJA</name>
<proteinExistence type="predicted"/>
<dbReference type="Ensembl" id="ENSCJAT00000123543.1">
    <property type="protein sequence ID" value="ENSCJAP00000081956.1"/>
    <property type="gene ID" value="ENSCJAG00000086514.1"/>
</dbReference>
<reference evidence="1 2" key="1">
    <citation type="submission" date="2009-03" db="EMBL/GenBank/DDBJ databases">
        <authorList>
            <person name="Warren W."/>
            <person name="Ye L."/>
            <person name="Minx P."/>
            <person name="Worley K."/>
            <person name="Gibbs R."/>
            <person name="Wilson R.K."/>
        </authorList>
    </citation>
    <scope>NUCLEOTIDE SEQUENCE [LARGE SCALE GENOMIC DNA]</scope>
</reference>
<dbReference type="PANTHER" id="PTHR46254:SF3">
    <property type="entry name" value="SECRETED PROTEIN"/>
    <property type="match status" value="1"/>
</dbReference>
<dbReference type="AlphaFoldDB" id="A0A8I3W8R3"/>
<protein>
    <submittedName>
        <fullName evidence="1">Uncharacterized protein</fullName>
    </submittedName>
</protein>
<dbReference type="PANTHER" id="PTHR46254">
    <property type="entry name" value="PROTEIN GVQW1-RELATED"/>
    <property type="match status" value="1"/>
</dbReference>
<reference evidence="1" key="2">
    <citation type="submission" date="2025-08" db="UniProtKB">
        <authorList>
            <consortium name="Ensembl"/>
        </authorList>
    </citation>
    <scope>IDENTIFICATION</scope>
</reference>
<accession>A0A8I3W8R3</accession>
<evidence type="ECO:0000313" key="2">
    <source>
        <dbReference type="Proteomes" id="UP000008225"/>
    </source>
</evidence>
<keyword evidence="2" id="KW-1185">Reference proteome</keyword>
<evidence type="ECO:0000313" key="1">
    <source>
        <dbReference type="Ensembl" id="ENSCJAP00000081956.1"/>
    </source>
</evidence>